<name>A0AC59ZYG3_RANTA</name>
<evidence type="ECO:0000313" key="1">
    <source>
        <dbReference type="EMBL" id="CAN0531256.1"/>
    </source>
</evidence>
<reference evidence="1" key="1">
    <citation type="submission" date="2023-05" db="EMBL/GenBank/DDBJ databases">
        <authorList>
            <consortium name="ELIXIR-Norway"/>
        </authorList>
    </citation>
    <scope>NUCLEOTIDE SEQUENCE</scope>
</reference>
<dbReference type="Proteomes" id="UP001162501">
    <property type="component" value="Chromosome 5"/>
</dbReference>
<accession>A0AC59ZYG3</accession>
<proteinExistence type="predicted"/>
<organism evidence="1 2">
    <name type="scientific">Rangifer tarandus platyrhynchus</name>
    <name type="common">Svalbard reindeer</name>
    <dbReference type="NCBI Taxonomy" id="3082113"/>
    <lineage>
        <taxon>Eukaryota</taxon>
        <taxon>Metazoa</taxon>
        <taxon>Chordata</taxon>
        <taxon>Craniata</taxon>
        <taxon>Vertebrata</taxon>
        <taxon>Euteleostomi</taxon>
        <taxon>Mammalia</taxon>
        <taxon>Eutheria</taxon>
        <taxon>Laurasiatheria</taxon>
        <taxon>Artiodactyla</taxon>
        <taxon>Ruminantia</taxon>
        <taxon>Pecora</taxon>
        <taxon>Cervidae</taxon>
        <taxon>Odocoileinae</taxon>
        <taxon>Rangifer</taxon>
    </lineage>
</organism>
<gene>
    <name evidence="1" type="ORF">MRATA1EN22A_LOCUS24661</name>
</gene>
<sequence>MKLLSRVRLFATPWTVAHQAPPTMGFPRQEDWSGLPFPSPGDLPGPGIEPRSPALQADAFPSEPPAGSRTPLSSWHCARWPRSAFARQGRREVVTQSWGPAPTLPAESWVALAQQRVRSRPAPGWPATSASSCMETGSKLPDRGLGFTLGQLKL</sequence>
<protein>
    <submittedName>
        <fullName evidence="1">Uncharacterized protein</fullName>
    </submittedName>
</protein>
<dbReference type="EMBL" id="OX596089">
    <property type="protein sequence ID" value="CAN0531256.1"/>
    <property type="molecule type" value="Genomic_DNA"/>
</dbReference>
<evidence type="ECO:0000313" key="2">
    <source>
        <dbReference type="Proteomes" id="UP001162501"/>
    </source>
</evidence>
<reference evidence="1" key="2">
    <citation type="submission" date="2025-03" db="EMBL/GenBank/DDBJ databases">
        <authorList>
            <consortium name="ELIXIR-Norway"/>
            <consortium name="Elixir Norway"/>
        </authorList>
    </citation>
    <scope>NUCLEOTIDE SEQUENCE</scope>
</reference>